<dbReference type="Gene3D" id="3.40.50.720">
    <property type="entry name" value="NAD(P)-binding Rossmann-like Domain"/>
    <property type="match status" value="1"/>
</dbReference>
<accession>A0A840A1N1</accession>
<dbReference type="InterPro" id="IPR036291">
    <property type="entry name" value="NAD(P)-bd_dom_sf"/>
</dbReference>
<keyword evidence="2" id="KW-1185">Reference proteome</keyword>
<dbReference type="RefSeq" id="WP_183774324.1">
    <property type="nucleotide sequence ID" value="NZ_JACIDK010000004.1"/>
</dbReference>
<evidence type="ECO:0000313" key="2">
    <source>
        <dbReference type="Proteomes" id="UP000530564"/>
    </source>
</evidence>
<dbReference type="GO" id="GO:0016616">
    <property type="term" value="F:oxidoreductase activity, acting on the CH-OH group of donors, NAD or NADP as acceptor"/>
    <property type="evidence" value="ECO:0007669"/>
    <property type="project" value="TreeGrafter"/>
</dbReference>
<name>A0A840A1N1_9CAUL</name>
<dbReference type="PANTHER" id="PTHR45458:SF1">
    <property type="entry name" value="SHORT CHAIN DEHYDROGENASE"/>
    <property type="match status" value="1"/>
</dbReference>
<protein>
    <submittedName>
        <fullName evidence="1">NAD(P)-dependent dehydrogenase (Short-subunit alcohol dehydrogenase family)</fullName>
    </submittedName>
</protein>
<proteinExistence type="predicted"/>
<organism evidence="1 2">
    <name type="scientific">Phenylobacterium haematophilum</name>
    <dbReference type="NCBI Taxonomy" id="98513"/>
    <lineage>
        <taxon>Bacteria</taxon>
        <taxon>Pseudomonadati</taxon>
        <taxon>Pseudomonadota</taxon>
        <taxon>Alphaproteobacteria</taxon>
        <taxon>Caulobacterales</taxon>
        <taxon>Caulobacteraceae</taxon>
        <taxon>Phenylobacterium</taxon>
    </lineage>
</organism>
<dbReference type="InterPro" id="IPR052184">
    <property type="entry name" value="SDR_enzymes"/>
</dbReference>
<reference evidence="1 2" key="1">
    <citation type="submission" date="2020-08" db="EMBL/GenBank/DDBJ databases">
        <title>Genomic Encyclopedia of Type Strains, Phase IV (KMG-IV): sequencing the most valuable type-strain genomes for metagenomic binning, comparative biology and taxonomic classification.</title>
        <authorList>
            <person name="Goeker M."/>
        </authorList>
    </citation>
    <scope>NUCLEOTIDE SEQUENCE [LARGE SCALE GENOMIC DNA]</scope>
    <source>
        <strain evidence="1 2">DSM 21793</strain>
    </source>
</reference>
<dbReference type="AlphaFoldDB" id="A0A840A1N1"/>
<dbReference type="EMBL" id="JACIDK010000004">
    <property type="protein sequence ID" value="MBB3892308.1"/>
    <property type="molecule type" value="Genomic_DNA"/>
</dbReference>
<dbReference type="Proteomes" id="UP000530564">
    <property type="component" value="Unassembled WGS sequence"/>
</dbReference>
<dbReference type="Pfam" id="PF00106">
    <property type="entry name" value="adh_short"/>
    <property type="match status" value="1"/>
</dbReference>
<dbReference type="InterPro" id="IPR002347">
    <property type="entry name" value="SDR_fam"/>
</dbReference>
<sequence length="245" mass="25657">MSAVSQGDIAVVVGASGGIGRALVAALCDDARYEHVVGLSRRRPSDFADDGRRSWIQADILDAPSLLEAARQVKALGSPTRVIVATGALHGPGLAPEKSLRALNLEALDRAFQVNVIGPALVAQQFLCLAPKDSISVFAALSARVGSIADNATGGWYGYRASKAALNMVIRTAAIEHARSHPLGVCVAIHPGTVSTALSRPFLQKSTRTVFTPQVAADHILRVVDGLSPLSSGGFYAWDGTTIPW</sequence>
<evidence type="ECO:0000313" key="1">
    <source>
        <dbReference type="EMBL" id="MBB3892308.1"/>
    </source>
</evidence>
<dbReference type="SUPFAM" id="SSF51735">
    <property type="entry name" value="NAD(P)-binding Rossmann-fold domains"/>
    <property type="match status" value="1"/>
</dbReference>
<dbReference type="PRINTS" id="PR00081">
    <property type="entry name" value="GDHRDH"/>
</dbReference>
<comment type="caution">
    <text evidence="1">The sequence shown here is derived from an EMBL/GenBank/DDBJ whole genome shotgun (WGS) entry which is preliminary data.</text>
</comment>
<gene>
    <name evidence="1" type="ORF">GGQ61_003041</name>
</gene>
<dbReference type="PANTHER" id="PTHR45458">
    <property type="entry name" value="SHORT-CHAIN DEHYDROGENASE/REDUCTASE SDR"/>
    <property type="match status" value="1"/>
</dbReference>